<dbReference type="AlphaFoldDB" id="A0A2Z5G6J5"/>
<protein>
    <submittedName>
        <fullName evidence="1">Uncharacterized protein</fullName>
    </submittedName>
</protein>
<organism evidence="1 2">
    <name type="scientific">Acidisarcina polymorpha</name>
    <dbReference type="NCBI Taxonomy" id="2211140"/>
    <lineage>
        <taxon>Bacteria</taxon>
        <taxon>Pseudomonadati</taxon>
        <taxon>Acidobacteriota</taxon>
        <taxon>Terriglobia</taxon>
        <taxon>Terriglobales</taxon>
        <taxon>Acidobacteriaceae</taxon>
        <taxon>Acidisarcina</taxon>
    </lineage>
</organism>
<keyword evidence="2" id="KW-1185">Reference proteome</keyword>
<dbReference type="Proteomes" id="UP000253606">
    <property type="component" value="Chromosome"/>
</dbReference>
<evidence type="ECO:0000313" key="2">
    <source>
        <dbReference type="Proteomes" id="UP000253606"/>
    </source>
</evidence>
<reference evidence="1 2" key="1">
    <citation type="journal article" date="2018" name="Front. Microbiol.">
        <title>Hydrolytic Capabilities as a Key to Environmental Success: Chitinolytic and Cellulolytic Acidobacteria From Acidic Sub-arctic Soils and Boreal Peatlands.</title>
        <authorList>
            <person name="Belova S.E."/>
            <person name="Ravin N.V."/>
            <person name="Pankratov T.A."/>
            <person name="Rakitin A.L."/>
            <person name="Ivanova A.A."/>
            <person name="Beletsky A.V."/>
            <person name="Mardanov A.V."/>
            <person name="Sinninghe Damste J.S."/>
            <person name="Dedysh S.N."/>
        </authorList>
    </citation>
    <scope>NUCLEOTIDE SEQUENCE [LARGE SCALE GENOMIC DNA]</scope>
    <source>
        <strain evidence="1 2">SBC82</strain>
    </source>
</reference>
<evidence type="ECO:0000313" key="1">
    <source>
        <dbReference type="EMBL" id="AXC14883.1"/>
    </source>
</evidence>
<accession>A0A2Z5G6J5</accession>
<dbReference type="EMBL" id="CP030840">
    <property type="protein sequence ID" value="AXC14883.1"/>
    <property type="molecule type" value="Genomic_DNA"/>
</dbReference>
<gene>
    <name evidence="1" type="ORF">ACPOL_5635</name>
</gene>
<proteinExistence type="predicted"/>
<sequence>MGVFHRGRFVLAGLSKLAARSKDIDFGGIDTASVDSSQHEVCVYP</sequence>
<dbReference type="KEGG" id="abas:ACPOL_5635"/>
<name>A0A2Z5G6J5_9BACT</name>